<dbReference type="SUPFAM" id="SSF50630">
    <property type="entry name" value="Acid proteases"/>
    <property type="match status" value="1"/>
</dbReference>
<comment type="caution">
    <text evidence="7">The sequence shown here is derived from an EMBL/GenBank/DDBJ whole genome shotgun (WGS) entry which is preliminary data.</text>
</comment>
<proteinExistence type="predicted"/>
<feature type="compositionally biased region" description="Basic and acidic residues" evidence="4">
    <location>
        <begin position="296"/>
        <end position="306"/>
    </location>
</feature>
<dbReference type="InterPro" id="IPR001995">
    <property type="entry name" value="Peptidase_A2_cat"/>
</dbReference>
<evidence type="ECO:0000256" key="1">
    <source>
        <dbReference type="ARBA" id="ARBA00022750"/>
    </source>
</evidence>
<feature type="compositionally biased region" description="Basic and acidic residues" evidence="4">
    <location>
        <begin position="240"/>
        <end position="256"/>
    </location>
</feature>
<dbReference type="Pfam" id="PF13650">
    <property type="entry name" value="Asp_protease_2"/>
    <property type="match status" value="1"/>
</dbReference>
<evidence type="ECO:0000259" key="6">
    <source>
        <dbReference type="PROSITE" id="PS50175"/>
    </source>
</evidence>
<dbReference type="Proteomes" id="UP001150569">
    <property type="component" value="Unassembled WGS sequence"/>
</dbReference>
<dbReference type="GO" id="GO:0006508">
    <property type="term" value="P:proteolysis"/>
    <property type="evidence" value="ECO:0007669"/>
    <property type="project" value="InterPro"/>
</dbReference>
<feature type="region of interest" description="Disordered" evidence="4">
    <location>
        <begin position="198"/>
        <end position="262"/>
    </location>
</feature>
<dbReference type="InterPro" id="IPR021109">
    <property type="entry name" value="Peptidase_aspartic_dom_sf"/>
</dbReference>
<dbReference type="PROSITE" id="PS50175">
    <property type="entry name" value="ASP_PROT_RETROV"/>
    <property type="match status" value="1"/>
</dbReference>
<dbReference type="EMBL" id="JANBPT010002051">
    <property type="protein sequence ID" value="KAJ1903930.1"/>
    <property type="molecule type" value="Genomic_DNA"/>
</dbReference>
<feature type="compositionally biased region" description="Polar residues" evidence="4">
    <location>
        <begin position="13"/>
        <end position="27"/>
    </location>
</feature>
<gene>
    <name evidence="7" type="ORF">IWQ60_012517</name>
</gene>
<protein>
    <recommendedName>
        <fullName evidence="9">CCHC-type domain-containing protein</fullName>
    </recommendedName>
</protein>
<sequence length="616" mass="69541">MFHTAMEFPKNTPGHNNTGPNQAQKVSRWTKGGDQVVVSRSIPKLVGSTYMTIRTWMDQVEYVGHANGWDPAQTLIEALHAGNDQIRYWHANNRDQVRTWPQMRTKLTADLQGTDVRATAVRALRQLSWRRHREDYIFYFQAVMHHVNEGALGNEVAAHYLFRVLPKEWRQELERRPYDAPEEMLKAVQAILGKVRWEERRRRDDSSTDDEALGLPPRHRSVEREWRREHSRTSKQPPRPRTDTKPNRQADNRPDRTASSTNEIKKAGCYNCGKEGHYSRECPKPRRAPRVSAIQDTEHDTSKEDNAETEEYDDCEEATDMDDAYVAAIRTTALGLRHQFPVLVNGQPRTALFDTGAQITVIPESQLPANAQPGETKGTGYVRLGDNRRARIPRFAKVDICVGAMVTPLDVAVFPEGEFLLGTDWADITKPVFDLGRGTITFPQNLGQLYVTTATTIPPQSVAHTPVEAVGRNLPITAFARAKDHHRVRTIEGLVSPNNRRTDMLVQNLSAEPVILMPGECIATLAMSADSPNQSKMVLGDHLTDQQRGELQEVVRTHGLFAENPKRPRTTAATTHRIETADAAPIRSRAYRAPWARKAALDREIAEMLDNGIIQP</sequence>
<dbReference type="PROSITE" id="PS00141">
    <property type="entry name" value="ASP_PROTEASE"/>
    <property type="match status" value="1"/>
</dbReference>
<dbReference type="PROSITE" id="PS50158">
    <property type="entry name" value="ZF_CCHC"/>
    <property type="match status" value="1"/>
</dbReference>
<keyword evidence="1" id="KW-0064">Aspartyl protease</keyword>
<dbReference type="InterPro" id="IPR001969">
    <property type="entry name" value="Aspartic_peptidase_AS"/>
</dbReference>
<keyword evidence="2" id="KW-0378">Hydrolase</keyword>
<evidence type="ECO:0000256" key="3">
    <source>
        <dbReference type="PROSITE-ProRule" id="PRU00047"/>
    </source>
</evidence>
<dbReference type="Gene3D" id="4.10.60.10">
    <property type="entry name" value="Zinc finger, CCHC-type"/>
    <property type="match status" value="1"/>
</dbReference>
<evidence type="ECO:0000313" key="8">
    <source>
        <dbReference type="Proteomes" id="UP001150569"/>
    </source>
</evidence>
<accession>A0A9W7ZLA1</accession>
<keyword evidence="3" id="KW-0862">Zinc</keyword>
<feature type="compositionally biased region" description="Basic and acidic residues" evidence="4">
    <location>
        <begin position="220"/>
        <end position="232"/>
    </location>
</feature>
<feature type="region of interest" description="Disordered" evidence="4">
    <location>
        <begin position="275"/>
        <end position="315"/>
    </location>
</feature>
<dbReference type="Pfam" id="PF00098">
    <property type="entry name" value="zf-CCHC"/>
    <property type="match status" value="1"/>
</dbReference>
<dbReference type="GO" id="GO:0003676">
    <property type="term" value="F:nucleic acid binding"/>
    <property type="evidence" value="ECO:0007669"/>
    <property type="project" value="InterPro"/>
</dbReference>
<name>A0A9W7ZLA1_9FUNG</name>
<feature type="domain" description="CCHC-type" evidence="5">
    <location>
        <begin position="269"/>
        <end position="284"/>
    </location>
</feature>
<organism evidence="7 8">
    <name type="scientific">Tieghemiomyces parasiticus</name>
    <dbReference type="NCBI Taxonomy" id="78921"/>
    <lineage>
        <taxon>Eukaryota</taxon>
        <taxon>Fungi</taxon>
        <taxon>Fungi incertae sedis</taxon>
        <taxon>Zoopagomycota</taxon>
        <taxon>Kickxellomycotina</taxon>
        <taxon>Dimargaritomycetes</taxon>
        <taxon>Dimargaritales</taxon>
        <taxon>Dimargaritaceae</taxon>
        <taxon>Tieghemiomyces</taxon>
    </lineage>
</organism>
<evidence type="ECO:0000256" key="2">
    <source>
        <dbReference type="ARBA" id="ARBA00022801"/>
    </source>
</evidence>
<feature type="compositionally biased region" description="Basic and acidic residues" evidence="4">
    <location>
        <begin position="275"/>
        <end position="284"/>
    </location>
</feature>
<feature type="domain" description="Peptidase A2" evidence="6">
    <location>
        <begin position="349"/>
        <end position="439"/>
    </location>
</feature>
<dbReference type="GO" id="GO:0008270">
    <property type="term" value="F:zinc ion binding"/>
    <property type="evidence" value="ECO:0007669"/>
    <property type="project" value="UniProtKB-KW"/>
</dbReference>
<keyword evidence="3" id="KW-0479">Metal-binding</keyword>
<dbReference type="InterPro" id="IPR001878">
    <property type="entry name" value="Znf_CCHC"/>
</dbReference>
<evidence type="ECO:0000313" key="7">
    <source>
        <dbReference type="EMBL" id="KAJ1903930.1"/>
    </source>
</evidence>
<feature type="non-terminal residue" evidence="7">
    <location>
        <position position="616"/>
    </location>
</feature>
<dbReference type="PANTHER" id="PTHR46888">
    <property type="entry name" value="ZINC KNUCKLE DOMAINCONTAINING PROTEIN-RELATED"/>
    <property type="match status" value="1"/>
</dbReference>
<keyword evidence="3" id="KW-0863">Zinc-finger</keyword>
<evidence type="ECO:0000256" key="4">
    <source>
        <dbReference type="SAM" id="MobiDB-lite"/>
    </source>
</evidence>
<evidence type="ECO:0008006" key="9">
    <source>
        <dbReference type="Google" id="ProtNLM"/>
    </source>
</evidence>
<dbReference type="InterPro" id="IPR036875">
    <property type="entry name" value="Znf_CCHC_sf"/>
</dbReference>
<dbReference type="SUPFAM" id="SSF57756">
    <property type="entry name" value="Retrovirus zinc finger-like domains"/>
    <property type="match status" value="1"/>
</dbReference>
<reference evidence="7" key="1">
    <citation type="submission" date="2022-07" db="EMBL/GenBank/DDBJ databases">
        <title>Phylogenomic reconstructions and comparative analyses of Kickxellomycotina fungi.</title>
        <authorList>
            <person name="Reynolds N.K."/>
            <person name="Stajich J.E."/>
            <person name="Barry K."/>
            <person name="Grigoriev I.V."/>
            <person name="Crous P."/>
            <person name="Smith M.E."/>
        </authorList>
    </citation>
    <scope>NUCLEOTIDE SEQUENCE</scope>
    <source>
        <strain evidence="7">RSA 861</strain>
    </source>
</reference>
<dbReference type="PANTHER" id="PTHR46888:SF1">
    <property type="entry name" value="RIBONUCLEASE H"/>
    <property type="match status" value="1"/>
</dbReference>
<dbReference type="Gene3D" id="2.40.70.10">
    <property type="entry name" value="Acid Proteases"/>
    <property type="match status" value="1"/>
</dbReference>
<dbReference type="AlphaFoldDB" id="A0A9W7ZLA1"/>
<feature type="region of interest" description="Disordered" evidence="4">
    <location>
        <begin position="1"/>
        <end position="30"/>
    </location>
</feature>
<keyword evidence="1" id="KW-0645">Protease</keyword>
<keyword evidence="8" id="KW-1185">Reference proteome</keyword>
<dbReference type="GO" id="GO:0004190">
    <property type="term" value="F:aspartic-type endopeptidase activity"/>
    <property type="evidence" value="ECO:0007669"/>
    <property type="project" value="UniProtKB-KW"/>
</dbReference>
<evidence type="ECO:0000259" key="5">
    <source>
        <dbReference type="PROSITE" id="PS50158"/>
    </source>
</evidence>
<dbReference type="SMART" id="SM00343">
    <property type="entry name" value="ZnF_C2HC"/>
    <property type="match status" value="1"/>
</dbReference>
<dbReference type="OrthoDB" id="3863715at2759"/>
<dbReference type="CDD" id="cd00303">
    <property type="entry name" value="retropepsin_like"/>
    <property type="match status" value="1"/>
</dbReference>